<name>A0A7S3G9P8_9EUKA</name>
<dbReference type="EMBL" id="HBIB01023480">
    <property type="protein sequence ID" value="CAE0253174.1"/>
    <property type="molecule type" value="Transcribed_RNA"/>
</dbReference>
<reference evidence="3" key="1">
    <citation type="submission" date="2021-01" db="EMBL/GenBank/DDBJ databases">
        <authorList>
            <person name="Corre E."/>
            <person name="Pelletier E."/>
            <person name="Niang G."/>
            <person name="Scheremetjew M."/>
            <person name="Finn R."/>
            <person name="Kale V."/>
            <person name="Holt S."/>
            <person name="Cochrane G."/>
            <person name="Meng A."/>
            <person name="Brown T."/>
            <person name="Cohen L."/>
        </authorList>
    </citation>
    <scope>NUCLEOTIDE SEQUENCE</scope>
    <source>
        <strain evidence="3">NIES-2562</strain>
    </source>
</reference>
<keyword evidence="2" id="KW-0472">Membrane</keyword>
<sequence length="340" mass="37239">MSFIRSYVEEVKASQLEKVRLSFRILFVILYAWFFISQAAYATFITSVQLYLYSFPMGRDAMQMIPSATIFPEVTVCPSYDEAQQKLATITKPQCYFVDNFSNGTTPWQETTLPVQAQTITVEWIDAVSIARPCYTAVPGESMQGNFNSLVYCTMKSDADVLVNVHGAEVPLSDEWWQSQATDAIYGTQYLVGATVITPGGELPNGLYVYQSRTMQAYIPRQVATDNLVFTVEFGDMPMRIVSPVNIDDGWFFLCLAGGIAFLLFFLFKLIIYCFSFCLHDGPKEQQKTATAGGPQGAEPGMGGEGYSTGGEGHISGEVSADPYDGGAAPVKGSGGYGTL</sequence>
<keyword evidence="2" id="KW-0812">Transmembrane</keyword>
<keyword evidence="2" id="KW-1133">Transmembrane helix</keyword>
<organism evidence="3">
    <name type="scientific">Palpitomonas bilix</name>
    <dbReference type="NCBI Taxonomy" id="652834"/>
    <lineage>
        <taxon>Eukaryota</taxon>
        <taxon>Eukaryota incertae sedis</taxon>
    </lineage>
</organism>
<accession>A0A7S3G9P8</accession>
<feature type="transmembrane region" description="Helical" evidence="2">
    <location>
        <begin position="21"/>
        <end position="41"/>
    </location>
</feature>
<evidence type="ECO:0000313" key="3">
    <source>
        <dbReference type="EMBL" id="CAE0253174.1"/>
    </source>
</evidence>
<evidence type="ECO:0000256" key="1">
    <source>
        <dbReference type="SAM" id="MobiDB-lite"/>
    </source>
</evidence>
<feature type="transmembrane region" description="Helical" evidence="2">
    <location>
        <begin position="251"/>
        <end position="279"/>
    </location>
</feature>
<feature type="region of interest" description="Disordered" evidence="1">
    <location>
        <begin position="286"/>
        <end position="340"/>
    </location>
</feature>
<proteinExistence type="predicted"/>
<protein>
    <submittedName>
        <fullName evidence="3">Uncharacterized protein</fullName>
    </submittedName>
</protein>
<feature type="compositionally biased region" description="Gly residues" evidence="1">
    <location>
        <begin position="294"/>
        <end position="314"/>
    </location>
</feature>
<evidence type="ECO:0000256" key="2">
    <source>
        <dbReference type="SAM" id="Phobius"/>
    </source>
</evidence>
<gene>
    <name evidence="3" type="ORF">PBIL07802_LOCUS15408</name>
</gene>
<dbReference type="AlphaFoldDB" id="A0A7S3G9P8"/>